<dbReference type="NCBIfam" id="NF042439">
    <property type="entry name" value="SulpropCoADesulf"/>
    <property type="match status" value="1"/>
</dbReference>
<dbReference type="InterPro" id="IPR013786">
    <property type="entry name" value="AcylCoA_DH/ox_N"/>
</dbReference>
<dbReference type="GO" id="GO:0016937">
    <property type="term" value="F:short-chain fatty acyl-CoA dehydrogenase activity"/>
    <property type="evidence" value="ECO:0007669"/>
    <property type="project" value="UniProtKB-EC"/>
</dbReference>
<dbReference type="InterPro" id="IPR006089">
    <property type="entry name" value="Acyl-CoA_DH_CS"/>
</dbReference>
<dbReference type="PANTHER" id="PTHR43884:SF12">
    <property type="entry name" value="ISOVALERYL-COA DEHYDROGENASE, MITOCHONDRIAL-RELATED"/>
    <property type="match status" value="1"/>
</dbReference>
<dbReference type="EMBL" id="CAJNAU010000107">
    <property type="protein sequence ID" value="CAE6844910.1"/>
    <property type="molecule type" value="Genomic_DNA"/>
</dbReference>
<dbReference type="InterPro" id="IPR050032">
    <property type="entry name" value="AcdA"/>
</dbReference>
<evidence type="ECO:0000259" key="6">
    <source>
        <dbReference type="Pfam" id="PF02770"/>
    </source>
</evidence>
<feature type="domain" description="Acyl-CoA dehydrogenase/oxidase C-terminal" evidence="5">
    <location>
        <begin position="233"/>
        <end position="379"/>
    </location>
</feature>
<dbReference type="EC" id="1.3.8.1" evidence="8"/>
<dbReference type="InterPro" id="IPR009100">
    <property type="entry name" value="AcylCoA_DH/oxidase_NM_dom_sf"/>
</dbReference>
<dbReference type="Pfam" id="PF02771">
    <property type="entry name" value="Acyl-CoA_dh_N"/>
    <property type="match status" value="1"/>
</dbReference>
<evidence type="ECO:0000256" key="4">
    <source>
        <dbReference type="ARBA" id="ARBA00022827"/>
    </source>
</evidence>
<comment type="caution">
    <text evidence="8">The sequence shown here is derived from an EMBL/GenBank/DDBJ whole genome shotgun (WGS) entry which is preliminary data.</text>
</comment>
<dbReference type="Gene3D" id="2.40.110.10">
    <property type="entry name" value="Butyryl-CoA Dehydrogenase, subunit A, domain 2"/>
    <property type="match status" value="1"/>
</dbReference>
<dbReference type="PIRSF" id="PIRSF016578">
    <property type="entry name" value="HsaA"/>
    <property type="match status" value="1"/>
</dbReference>
<keyword evidence="9" id="KW-1185">Reference proteome</keyword>
<protein>
    <submittedName>
        <fullName evidence="8">Acyl-CoA dehydrogenase, short-chain specific</fullName>
        <ecNumber evidence="8">1.3.8.1</ecNumber>
    </submittedName>
</protein>
<dbReference type="Proteomes" id="UP000674425">
    <property type="component" value="Unassembled WGS sequence"/>
</dbReference>
<dbReference type="InterPro" id="IPR037069">
    <property type="entry name" value="AcylCoA_DH/ox_N_sf"/>
</dbReference>
<evidence type="ECO:0000256" key="1">
    <source>
        <dbReference type="ARBA" id="ARBA00001974"/>
    </source>
</evidence>
<dbReference type="InterPro" id="IPR006091">
    <property type="entry name" value="Acyl-CoA_Oxase/DH_mid-dom"/>
</dbReference>
<reference evidence="8 9" key="1">
    <citation type="submission" date="2021-02" db="EMBL/GenBank/DDBJ databases">
        <authorList>
            <person name="Vanwijnsberghe S."/>
        </authorList>
    </citation>
    <scope>NUCLEOTIDE SEQUENCE [LARGE SCALE GENOMIC DNA]</scope>
    <source>
        <strain evidence="8 9">R-69658</strain>
    </source>
</reference>
<evidence type="ECO:0000259" key="5">
    <source>
        <dbReference type="Pfam" id="PF00441"/>
    </source>
</evidence>
<dbReference type="PANTHER" id="PTHR43884">
    <property type="entry name" value="ACYL-COA DEHYDROGENASE"/>
    <property type="match status" value="1"/>
</dbReference>
<dbReference type="SUPFAM" id="SSF47203">
    <property type="entry name" value="Acyl-CoA dehydrogenase C-terminal domain-like"/>
    <property type="match status" value="1"/>
</dbReference>
<keyword evidence="8" id="KW-0560">Oxidoreductase</keyword>
<proteinExistence type="inferred from homology"/>
<dbReference type="Gene3D" id="1.20.140.10">
    <property type="entry name" value="Butyryl-CoA Dehydrogenase, subunit A, domain 3"/>
    <property type="match status" value="1"/>
</dbReference>
<gene>
    <name evidence="8" type="primary">bcd_1</name>
    <name evidence="8" type="ORF">R69658_06895</name>
</gene>
<keyword evidence="3" id="KW-0285">Flavoprotein</keyword>
<evidence type="ECO:0000313" key="8">
    <source>
        <dbReference type="EMBL" id="CAE6844910.1"/>
    </source>
</evidence>
<dbReference type="Pfam" id="PF00441">
    <property type="entry name" value="Acyl-CoA_dh_1"/>
    <property type="match status" value="1"/>
</dbReference>
<organism evidence="8 9">
    <name type="scientific">Paraburkholderia aspalathi</name>
    <dbReference type="NCBI Taxonomy" id="1324617"/>
    <lineage>
        <taxon>Bacteria</taxon>
        <taxon>Pseudomonadati</taxon>
        <taxon>Pseudomonadota</taxon>
        <taxon>Betaproteobacteria</taxon>
        <taxon>Burkholderiales</taxon>
        <taxon>Burkholderiaceae</taxon>
        <taxon>Paraburkholderia</taxon>
    </lineage>
</organism>
<comment type="similarity">
    <text evidence="2">Belongs to the acyl-CoA dehydrogenase family.</text>
</comment>
<feature type="domain" description="Acyl-CoA dehydrogenase/oxidase N-terminal" evidence="7">
    <location>
        <begin position="7"/>
        <end position="111"/>
    </location>
</feature>
<sequence length="394" mass="42108">MDLYLSSEQQKLRESARELATCEIAPRAAEIDRTEIYNWDNIQALKDAGFMGYTVPVAYGGKGGSFLDATLIIEEMAKVCGATGRVAVESNMGAISAVMEYGSEAQKRLAAELVLSGDKPAICITEPEAGSAATEMTTNAVKHGDVYVINGRKHWITGGGVSKLHLIFARVFDECGEEQGIGGFLALKGAPGLIIGKREPAMGVRGIPETEVIFEDLEVAGDMVLVPPSGVRRGFADLINAYNSQRVGAATVALGIAQGAFDQAARFVKERHQFGRPIAEFQGLQWMLADMAVQLNAARLGIHQAAKSAAPFPDPLLAAQAKIFAAEMAITVTNQALQLHGSAGYSRNNPLERMVRDARMFSIAGGTAQVLRTLVAGRLLGMKLPQTRDGYVRA</sequence>
<feature type="domain" description="Acyl-CoA oxidase/dehydrogenase middle" evidence="6">
    <location>
        <begin position="121"/>
        <end position="216"/>
    </location>
</feature>
<dbReference type="InterPro" id="IPR046373">
    <property type="entry name" value="Acyl-CoA_Oxase/DH_mid-dom_sf"/>
</dbReference>
<dbReference type="InterPro" id="IPR036250">
    <property type="entry name" value="AcylCo_DH-like_C"/>
</dbReference>
<name>A0ABN7N2L0_9BURK</name>
<dbReference type="Gene3D" id="1.10.540.10">
    <property type="entry name" value="Acyl-CoA dehydrogenase/oxidase, N-terminal domain"/>
    <property type="match status" value="1"/>
</dbReference>
<dbReference type="SUPFAM" id="SSF56645">
    <property type="entry name" value="Acyl-CoA dehydrogenase NM domain-like"/>
    <property type="match status" value="1"/>
</dbReference>
<dbReference type="PROSITE" id="PS00073">
    <property type="entry name" value="ACYL_COA_DH_2"/>
    <property type="match status" value="1"/>
</dbReference>
<dbReference type="RefSeq" id="WP_200621887.1">
    <property type="nucleotide sequence ID" value="NZ_CAJNAU010000107.1"/>
</dbReference>
<evidence type="ECO:0000256" key="3">
    <source>
        <dbReference type="ARBA" id="ARBA00022630"/>
    </source>
</evidence>
<dbReference type="Pfam" id="PF02770">
    <property type="entry name" value="Acyl-CoA_dh_M"/>
    <property type="match status" value="1"/>
</dbReference>
<evidence type="ECO:0000256" key="2">
    <source>
        <dbReference type="ARBA" id="ARBA00009347"/>
    </source>
</evidence>
<accession>A0ABN7N2L0</accession>
<evidence type="ECO:0000313" key="9">
    <source>
        <dbReference type="Proteomes" id="UP000674425"/>
    </source>
</evidence>
<dbReference type="InterPro" id="IPR009075">
    <property type="entry name" value="AcylCo_DH/oxidase_C"/>
</dbReference>
<keyword evidence="4" id="KW-0274">FAD</keyword>
<comment type="cofactor">
    <cofactor evidence="1">
        <name>FAD</name>
        <dbReference type="ChEBI" id="CHEBI:57692"/>
    </cofactor>
</comment>
<evidence type="ECO:0000259" key="7">
    <source>
        <dbReference type="Pfam" id="PF02771"/>
    </source>
</evidence>